<name>A0A328BSH0_9BACT</name>
<feature type="transmembrane region" description="Helical" evidence="1">
    <location>
        <begin position="363"/>
        <end position="382"/>
    </location>
</feature>
<feature type="domain" description="Acyltransferase 3" evidence="2">
    <location>
        <begin position="35"/>
        <end position="378"/>
    </location>
</feature>
<dbReference type="GO" id="GO:0000271">
    <property type="term" value="P:polysaccharide biosynthetic process"/>
    <property type="evidence" value="ECO:0007669"/>
    <property type="project" value="TreeGrafter"/>
</dbReference>
<proteinExistence type="predicted"/>
<keyword evidence="1" id="KW-1133">Transmembrane helix</keyword>
<feature type="transmembrane region" description="Helical" evidence="1">
    <location>
        <begin position="189"/>
        <end position="217"/>
    </location>
</feature>
<feature type="transmembrane region" description="Helical" evidence="1">
    <location>
        <begin position="78"/>
        <end position="97"/>
    </location>
</feature>
<dbReference type="OrthoDB" id="9796461at2"/>
<reference evidence="4" key="1">
    <citation type="submission" date="2018-05" db="EMBL/GenBank/DDBJ databases">
        <authorList>
            <person name="Nie L."/>
        </authorList>
    </citation>
    <scope>NUCLEOTIDE SEQUENCE [LARGE SCALE GENOMIC DNA]</scope>
    <source>
        <strain evidence="4">NL</strain>
    </source>
</reference>
<dbReference type="AlphaFoldDB" id="A0A328BSH0"/>
<dbReference type="GO" id="GO:0016747">
    <property type="term" value="F:acyltransferase activity, transferring groups other than amino-acyl groups"/>
    <property type="evidence" value="ECO:0007669"/>
    <property type="project" value="InterPro"/>
</dbReference>
<evidence type="ECO:0000259" key="2">
    <source>
        <dbReference type="Pfam" id="PF01757"/>
    </source>
</evidence>
<dbReference type="InterPro" id="IPR050879">
    <property type="entry name" value="Acyltransferase_3"/>
</dbReference>
<evidence type="ECO:0000313" key="3">
    <source>
        <dbReference type="EMBL" id="RAK68028.1"/>
    </source>
</evidence>
<feature type="transmembrane region" description="Helical" evidence="1">
    <location>
        <begin position="263"/>
        <end position="285"/>
    </location>
</feature>
<dbReference type="EMBL" id="QHKM01000002">
    <property type="protein sequence ID" value="RAK68028.1"/>
    <property type="molecule type" value="Genomic_DNA"/>
</dbReference>
<accession>A0A328BSH0</accession>
<feature type="transmembrane region" description="Helical" evidence="1">
    <location>
        <begin position="117"/>
        <end position="138"/>
    </location>
</feature>
<dbReference type="GO" id="GO:0016020">
    <property type="term" value="C:membrane"/>
    <property type="evidence" value="ECO:0007669"/>
    <property type="project" value="TreeGrafter"/>
</dbReference>
<comment type="caution">
    <text evidence="3">The sequence shown here is derived from an EMBL/GenBank/DDBJ whole genome shotgun (WGS) entry which is preliminary data.</text>
</comment>
<protein>
    <recommendedName>
        <fullName evidence="2">Acyltransferase 3 domain-containing protein</fullName>
    </recommendedName>
</protein>
<feature type="transmembrane region" description="Helical" evidence="1">
    <location>
        <begin position="38"/>
        <end position="58"/>
    </location>
</feature>
<gene>
    <name evidence="3" type="ORF">DLM85_08275</name>
</gene>
<dbReference type="PANTHER" id="PTHR23028">
    <property type="entry name" value="ACETYLTRANSFERASE"/>
    <property type="match status" value="1"/>
</dbReference>
<organism evidence="3 4">
    <name type="scientific">Hymenobacter edaphi</name>
    <dbReference type="NCBI Taxonomy" id="2211146"/>
    <lineage>
        <taxon>Bacteria</taxon>
        <taxon>Pseudomonadati</taxon>
        <taxon>Bacteroidota</taxon>
        <taxon>Cytophagia</taxon>
        <taxon>Cytophagales</taxon>
        <taxon>Hymenobacteraceae</taxon>
        <taxon>Hymenobacter</taxon>
    </lineage>
</organism>
<dbReference type="Pfam" id="PF01757">
    <property type="entry name" value="Acyl_transf_3"/>
    <property type="match status" value="1"/>
</dbReference>
<dbReference type="PANTHER" id="PTHR23028:SF53">
    <property type="entry name" value="ACYL_TRANSF_3 DOMAIN-CONTAINING PROTEIN"/>
    <property type="match status" value="1"/>
</dbReference>
<feature type="transmembrane region" description="Helical" evidence="1">
    <location>
        <begin position="229"/>
        <end position="251"/>
    </location>
</feature>
<dbReference type="Proteomes" id="UP000248553">
    <property type="component" value="Unassembled WGS sequence"/>
</dbReference>
<keyword evidence="1" id="KW-0812">Transmembrane</keyword>
<sequence length="417" mass="47452">MLYVLLQLLHFVAKNEHIYSCPAAMKPRATYFSHLDGLRTVACLGVFLFHSLFIYAYLWTPHDAPVFRYGLRLLSLGAQGVSLFFVLSGFLITYLLLQEEAARGRVSIGAFYWRRALRIWPLYFVCMGFGFVLVPWYMHLTQQPWHETADPGMFALFLANFDGFRHGNAIPAAFNLAVLWSVSVEEQFYLVWPVLLMVLFRWWRPGACLLIIGLSLWFRYTHPTDEARLYAHTLSVAGDLAVGSLAGWASFRYAGLRAWLGRWPRWAVPAVYLGLLVLLAAQYVLGPHPLNVAVERLLRAAFFAFIVLEQNYAAHSPFKLGRSRWLTYWGTYTYGFYCLHPIVLMVVSETIRQFGLPTQLPTVVGLTLVSLPLSAGLAWLSYEYLERPFLKLKTRRLAAPGVGSPRTKEARKAVVNG</sequence>
<dbReference type="InterPro" id="IPR002656">
    <property type="entry name" value="Acyl_transf_3_dom"/>
</dbReference>
<evidence type="ECO:0000256" key="1">
    <source>
        <dbReference type="SAM" id="Phobius"/>
    </source>
</evidence>
<evidence type="ECO:0000313" key="4">
    <source>
        <dbReference type="Proteomes" id="UP000248553"/>
    </source>
</evidence>
<keyword evidence="4" id="KW-1185">Reference proteome</keyword>
<feature type="transmembrane region" description="Helical" evidence="1">
    <location>
        <begin position="334"/>
        <end position="351"/>
    </location>
</feature>
<keyword evidence="1" id="KW-0472">Membrane</keyword>